<dbReference type="AlphaFoldDB" id="A0A8H6KPB3"/>
<sequence>MSSLKVLIVGGGIGGPALAFWLARLGHDVTIIERTPTLRAQGQQIDLRGQGVSVVRLMGLEPEVRALGVDEAGVRFVDSNGKQQAILRANKSGVGRQSLTSEFEIMRGDLVRLLFDKTEELGVKYVFGMTIEELEQDDESVTVRLSDGTSETFDLVVGADGQSSRTRRLMLGPDAKDPFVPFDLHMAFYTVPRIKSDDNFANVCIVPRQRMMMIRNDNPETSQVYFSIVPQDKETDRALQESQKSRDVEQQKRLWTELFKDAGWQVSRFIDGLNAGDVSDDFYNVQIGQVRMDKWYKNRVGLLGDAAYAPSVMTGCGTTSAFVGAYVLAGEISKHCSGENGKAGVAAALEAYDRAMRPFMKTVQNIPLKPARLYPKSAWGVSVFYAIVWLFTTLRVDKLMQYIQSDDIKGWDLPRYPLLPVKGGGKEA</sequence>
<keyword evidence="1" id="KW-0285">Flavoprotein</keyword>
<dbReference type="GO" id="GO:0071949">
    <property type="term" value="F:FAD binding"/>
    <property type="evidence" value="ECO:0007669"/>
    <property type="project" value="InterPro"/>
</dbReference>
<feature type="domain" description="FAD-binding" evidence="4">
    <location>
        <begin position="4"/>
        <end position="363"/>
    </location>
</feature>
<dbReference type="InterPro" id="IPR051704">
    <property type="entry name" value="FAD_aromatic-hydroxylase"/>
</dbReference>
<dbReference type="PANTHER" id="PTHR46865">
    <property type="entry name" value="OXIDOREDUCTASE-RELATED"/>
    <property type="match status" value="1"/>
</dbReference>
<evidence type="ECO:0000259" key="4">
    <source>
        <dbReference type="Pfam" id="PF01494"/>
    </source>
</evidence>
<dbReference type="EMBL" id="WIGO01000047">
    <property type="protein sequence ID" value="KAF6834578.1"/>
    <property type="molecule type" value="Genomic_DNA"/>
</dbReference>
<name>A0A8H6KPB3_9PEZI</name>
<dbReference type="SUPFAM" id="SSF51905">
    <property type="entry name" value="FAD/NAD(P)-binding domain"/>
    <property type="match status" value="1"/>
</dbReference>
<reference evidence="5" key="1">
    <citation type="journal article" date="2020" name="Phytopathology">
        <title>Genome Sequence Resources of Colletotrichum truncatum, C. plurivorum, C. musicola, and C. sojae: Four Species Pathogenic to Soybean (Glycine max).</title>
        <authorList>
            <person name="Rogerio F."/>
            <person name="Boufleur T.R."/>
            <person name="Ciampi-Guillardi M."/>
            <person name="Sukno S.A."/>
            <person name="Thon M.R."/>
            <person name="Massola Junior N.S."/>
            <person name="Baroncelli R."/>
        </authorList>
    </citation>
    <scope>NUCLEOTIDE SEQUENCE</scope>
    <source>
        <strain evidence="5">LFN00145</strain>
    </source>
</reference>
<keyword evidence="2" id="KW-0274">FAD</keyword>
<accession>A0A8H6KPB3</accession>
<dbReference type="InterPro" id="IPR002938">
    <property type="entry name" value="FAD-bd"/>
</dbReference>
<protein>
    <submittedName>
        <fullName evidence="5">Oxidoreductase</fullName>
    </submittedName>
</protein>
<evidence type="ECO:0000313" key="5">
    <source>
        <dbReference type="EMBL" id="KAF6834578.1"/>
    </source>
</evidence>
<dbReference type="PANTHER" id="PTHR46865:SF7">
    <property type="entry name" value="MONOOXYGENASE, PUTATIVE (AFU_ORTHOLOGUE AFUA_8G07040)-RELATED"/>
    <property type="match status" value="1"/>
</dbReference>
<gene>
    <name evidence="5" type="ORF">CPLU01_04863</name>
</gene>
<dbReference type="Proteomes" id="UP000654918">
    <property type="component" value="Unassembled WGS sequence"/>
</dbReference>
<dbReference type="Gene3D" id="3.30.9.10">
    <property type="entry name" value="D-Amino Acid Oxidase, subunit A, domain 2"/>
    <property type="match status" value="1"/>
</dbReference>
<dbReference type="PRINTS" id="PR00420">
    <property type="entry name" value="RNGMNOXGNASE"/>
</dbReference>
<dbReference type="InterPro" id="IPR036188">
    <property type="entry name" value="FAD/NAD-bd_sf"/>
</dbReference>
<keyword evidence="6" id="KW-1185">Reference proteome</keyword>
<evidence type="ECO:0000256" key="2">
    <source>
        <dbReference type="ARBA" id="ARBA00022827"/>
    </source>
</evidence>
<comment type="caution">
    <text evidence="5">The sequence shown here is derived from an EMBL/GenBank/DDBJ whole genome shotgun (WGS) entry which is preliminary data.</text>
</comment>
<evidence type="ECO:0000256" key="3">
    <source>
        <dbReference type="ARBA" id="ARBA00023002"/>
    </source>
</evidence>
<organism evidence="5 6">
    <name type="scientific">Colletotrichum plurivorum</name>
    <dbReference type="NCBI Taxonomy" id="2175906"/>
    <lineage>
        <taxon>Eukaryota</taxon>
        <taxon>Fungi</taxon>
        <taxon>Dikarya</taxon>
        <taxon>Ascomycota</taxon>
        <taxon>Pezizomycotina</taxon>
        <taxon>Sordariomycetes</taxon>
        <taxon>Hypocreomycetidae</taxon>
        <taxon>Glomerellales</taxon>
        <taxon>Glomerellaceae</taxon>
        <taxon>Colletotrichum</taxon>
        <taxon>Colletotrichum orchidearum species complex</taxon>
    </lineage>
</organism>
<dbReference type="Gene3D" id="3.50.50.60">
    <property type="entry name" value="FAD/NAD(P)-binding domain"/>
    <property type="match status" value="1"/>
</dbReference>
<dbReference type="Pfam" id="PF01494">
    <property type="entry name" value="FAD_binding_3"/>
    <property type="match status" value="1"/>
</dbReference>
<keyword evidence="3" id="KW-0560">Oxidoreductase</keyword>
<evidence type="ECO:0000256" key="1">
    <source>
        <dbReference type="ARBA" id="ARBA00022630"/>
    </source>
</evidence>
<evidence type="ECO:0000313" key="6">
    <source>
        <dbReference type="Proteomes" id="UP000654918"/>
    </source>
</evidence>
<dbReference type="GO" id="GO:0016491">
    <property type="term" value="F:oxidoreductase activity"/>
    <property type="evidence" value="ECO:0007669"/>
    <property type="project" value="UniProtKB-KW"/>
</dbReference>
<proteinExistence type="predicted"/>